<dbReference type="InterPro" id="IPR013813">
    <property type="entry name" value="Endoribo_LPSP/chorism_mut-like"/>
</dbReference>
<reference evidence="2 3" key="1">
    <citation type="submission" date="2021-12" db="EMBL/GenBank/DDBJ databases">
        <title>Discovery of the Pendulisporaceae a myxobacterial family with distinct sporulation behavior and unique specialized metabolism.</title>
        <authorList>
            <person name="Garcia R."/>
            <person name="Popoff A."/>
            <person name="Bader C.D."/>
            <person name="Loehr J."/>
            <person name="Walesch S."/>
            <person name="Walt C."/>
            <person name="Boldt J."/>
            <person name="Bunk B."/>
            <person name="Haeckl F.J.F.P.J."/>
            <person name="Gunesch A.P."/>
            <person name="Birkelbach J."/>
            <person name="Nuebel U."/>
            <person name="Pietschmann T."/>
            <person name="Bach T."/>
            <person name="Mueller R."/>
        </authorList>
    </citation>
    <scope>NUCLEOTIDE SEQUENCE [LARGE SCALE GENOMIC DNA]</scope>
    <source>
        <strain evidence="2 3">MSr12523</strain>
    </source>
</reference>
<keyword evidence="3" id="KW-1185">Reference proteome</keyword>
<dbReference type="PANTHER" id="PTHR43760:SF1">
    <property type="entry name" value="ENDORIBONUCLEASE L-PSP_CHORISMATE MUTASE-LIKE DOMAIN-CONTAINING PROTEIN"/>
    <property type="match status" value="1"/>
</dbReference>
<dbReference type="Pfam" id="PF14588">
    <property type="entry name" value="YjgF_endoribonc"/>
    <property type="match status" value="1"/>
</dbReference>
<dbReference type="CDD" id="cd02199">
    <property type="entry name" value="YjgF_YER057c_UK114_like_1"/>
    <property type="match status" value="1"/>
</dbReference>
<dbReference type="RefSeq" id="WP_394845922.1">
    <property type="nucleotide sequence ID" value="NZ_CP089982.1"/>
</dbReference>
<dbReference type="PANTHER" id="PTHR43760">
    <property type="entry name" value="ENDORIBONUCLEASE-RELATED"/>
    <property type="match status" value="1"/>
</dbReference>
<dbReference type="Gene3D" id="3.30.1330.40">
    <property type="entry name" value="RutC-like"/>
    <property type="match status" value="1"/>
</dbReference>
<organism evidence="2 3">
    <name type="scientific">Pendulispora brunnea</name>
    <dbReference type="NCBI Taxonomy" id="2905690"/>
    <lineage>
        <taxon>Bacteria</taxon>
        <taxon>Pseudomonadati</taxon>
        <taxon>Myxococcota</taxon>
        <taxon>Myxococcia</taxon>
        <taxon>Myxococcales</taxon>
        <taxon>Sorangiineae</taxon>
        <taxon>Pendulisporaceae</taxon>
        <taxon>Pendulispora</taxon>
    </lineage>
</organism>
<gene>
    <name evidence="2" type="ORF">LZC95_00480</name>
</gene>
<proteinExistence type="predicted"/>
<protein>
    <submittedName>
        <fullName evidence="2">RidA family protein</fullName>
    </submittedName>
</protein>
<name>A0ABZ2KE02_9BACT</name>
<evidence type="ECO:0000259" key="1">
    <source>
        <dbReference type="Pfam" id="PF14588"/>
    </source>
</evidence>
<evidence type="ECO:0000313" key="2">
    <source>
        <dbReference type="EMBL" id="WXA95315.1"/>
    </source>
</evidence>
<dbReference type="Proteomes" id="UP001379533">
    <property type="component" value="Chromosome"/>
</dbReference>
<sequence>MAGKIETRLKELGIELPAATAPVANFVPCVQTGNLLYVSGQVTAFNGEIRHVGKVGGTISLEEAVQAARLCALNVLSQARAFLGDLDRVTRVVQVQGFVNAEPDYRDHPKVVNGASDVFVEVFGDAGKHARFAVGVGSLPLGVSVEVAAVLEVK</sequence>
<feature type="domain" description="Endoribonuclease L-PSP/chorismate mutase-like" evidence="1">
    <location>
        <begin position="6"/>
        <end position="142"/>
    </location>
</feature>
<evidence type="ECO:0000313" key="3">
    <source>
        <dbReference type="Proteomes" id="UP001379533"/>
    </source>
</evidence>
<dbReference type="EMBL" id="CP089982">
    <property type="protein sequence ID" value="WXA95315.1"/>
    <property type="molecule type" value="Genomic_DNA"/>
</dbReference>
<dbReference type="SUPFAM" id="SSF55298">
    <property type="entry name" value="YjgF-like"/>
    <property type="match status" value="1"/>
</dbReference>
<accession>A0ABZ2KE02</accession>
<dbReference type="InterPro" id="IPR035959">
    <property type="entry name" value="RutC-like_sf"/>
</dbReference>